<dbReference type="InterPro" id="IPR022755">
    <property type="entry name" value="Znf_C2H2_jaz"/>
</dbReference>
<evidence type="ECO:0000256" key="5">
    <source>
        <dbReference type="ARBA" id="ARBA00022723"/>
    </source>
</evidence>
<dbReference type="OrthoDB" id="24683at2759"/>
<dbReference type="GO" id="GO:0042254">
    <property type="term" value="P:ribosome biogenesis"/>
    <property type="evidence" value="ECO:0007669"/>
    <property type="project" value="UniProtKB-KW"/>
</dbReference>
<evidence type="ECO:0000256" key="6">
    <source>
        <dbReference type="ARBA" id="ARBA00022771"/>
    </source>
</evidence>
<dbReference type="InterPro" id="IPR051879">
    <property type="entry name" value="C2H2-ZF_Maturation_Protein"/>
</dbReference>
<proteinExistence type="inferred from homology"/>
<evidence type="ECO:0000256" key="13">
    <source>
        <dbReference type="PROSITE-ProRule" id="PRU00042"/>
    </source>
</evidence>
<feature type="compositionally biased region" description="Basic and acidic residues" evidence="14">
    <location>
        <begin position="115"/>
        <end position="140"/>
    </location>
</feature>
<dbReference type="GO" id="GO:0008270">
    <property type="term" value="F:zinc ion binding"/>
    <property type="evidence" value="ECO:0007669"/>
    <property type="project" value="UniProtKB-KW"/>
</dbReference>
<keyword evidence="7" id="KW-0862">Zinc</keyword>
<dbReference type="GO" id="GO:0005737">
    <property type="term" value="C:cytoplasm"/>
    <property type="evidence" value="ECO:0007669"/>
    <property type="project" value="UniProtKB-SubCell"/>
</dbReference>
<dbReference type="InterPro" id="IPR003604">
    <property type="entry name" value="Matrin/U1-like-C_Znf_C2H2"/>
</dbReference>
<evidence type="ECO:0000256" key="2">
    <source>
        <dbReference type="ARBA" id="ARBA00004496"/>
    </source>
</evidence>
<dbReference type="PANTHER" id="PTHR46095:SF1">
    <property type="entry name" value="ZINC FINGER PROTEIN 593"/>
    <property type="match status" value="1"/>
</dbReference>
<dbReference type="PROSITE" id="PS00028">
    <property type="entry name" value="ZINC_FINGER_C2H2_1"/>
    <property type="match status" value="1"/>
</dbReference>
<dbReference type="EMBL" id="LSRL02000189">
    <property type="protein sequence ID" value="TDG42919.1"/>
    <property type="molecule type" value="Genomic_DNA"/>
</dbReference>
<comment type="subunit">
    <text evidence="11">Associates with pre-60S ribosomal particles; released from the pre-60S particle very early in the cytoplasm.</text>
</comment>
<evidence type="ECO:0000256" key="8">
    <source>
        <dbReference type="ARBA" id="ARBA00023242"/>
    </source>
</evidence>
<evidence type="ECO:0000259" key="15">
    <source>
        <dbReference type="PROSITE" id="PS50157"/>
    </source>
</evidence>
<keyword evidence="8" id="KW-0539">Nucleus</keyword>
<dbReference type="InterPro" id="IPR013087">
    <property type="entry name" value="Znf_C2H2_type"/>
</dbReference>
<comment type="similarity">
    <text evidence="9">Belongs to the ZNF593/BUD20 C2H2-type zinc-finger protein family.</text>
</comment>
<keyword evidence="4" id="KW-0690">Ribosome biogenesis</keyword>
<feature type="compositionally biased region" description="Basic residues" evidence="14">
    <location>
        <begin position="154"/>
        <end position="165"/>
    </location>
</feature>
<evidence type="ECO:0000256" key="4">
    <source>
        <dbReference type="ARBA" id="ARBA00022517"/>
    </source>
</evidence>
<feature type="region of interest" description="Disordered" evidence="14">
    <location>
        <begin position="89"/>
        <end position="165"/>
    </location>
</feature>
<keyword evidence="17" id="KW-1185">Reference proteome</keyword>
<dbReference type="GO" id="GO:0043021">
    <property type="term" value="F:ribonucleoprotein complex binding"/>
    <property type="evidence" value="ECO:0007669"/>
    <property type="project" value="UniProtKB-ARBA"/>
</dbReference>
<evidence type="ECO:0000256" key="12">
    <source>
        <dbReference type="ARBA" id="ARBA00068297"/>
    </source>
</evidence>
<feature type="domain" description="C2H2-type" evidence="15">
    <location>
        <begin position="59"/>
        <end position="88"/>
    </location>
</feature>
<evidence type="ECO:0000313" key="17">
    <source>
        <dbReference type="Proteomes" id="UP000295192"/>
    </source>
</evidence>
<dbReference type="GO" id="GO:0005634">
    <property type="term" value="C:nucleus"/>
    <property type="evidence" value="ECO:0007669"/>
    <property type="project" value="UniProtKB-SubCell"/>
</dbReference>
<dbReference type="OMA" id="MKDHFRS"/>
<dbReference type="GO" id="GO:0003676">
    <property type="term" value="F:nucleic acid binding"/>
    <property type="evidence" value="ECO:0007669"/>
    <property type="project" value="InterPro"/>
</dbReference>
<comment type="caution">
    <text evidence="16">The sequence shown here is derived from an EMBL/GenBank/DDBJ whole genome shotgun (WGS) entry which is preliminary data.</text>
</comment>
<evidence type="ECO:0000256" key="7">
    <source>
        <dbReference type="ARBA" id="ARBA00022833"/>
    </source>
</evidence>
<comment type="subcellular location">
    <subcellularLocation>
        <location evidence="2">Cytoplasm</location>
    </subcellularLocation>
    <subcellularLocation>
        <location evidence="1">Nucleus</location>
    </subcellularLocation>
</comment>
<reference evidence="16 17" key="1">
    <citation type="journal article" date="2019" name="J. Hered.">
        <title>An Improved Genome Assembly for Drosophila navojoa, the Basal Species in the mojavensis Cluster.</title>
        <authorList>
            <person name="Vanderlinde T."/>
            <person name="Dupim E.G."/>
            <person name="Nazario-Yepiz N.O."/>
            <person name="Carvalho A.B."/>
        </authorList>
    </citation>
    <scope>NUCLEOTIDE SEQUENCE [LARGE SCALE GENOMIC DNA]</scope>
    <source>
        <strain evidence="16">Navoj_Jal97</strain>
        <tissue evidence="16">Whole organism</tissue>
    </source>
</reference>
<protein>
    <recommendedName>
        <fullName evidence="12">Zinc finger protein 593 homolog</fullName>
    </recommendedName>
</protein>
<dbReference type="Proteomes" id="UP000295192">
    <property type="component" value="Unassembled WGS sequence"/>
</dbReference>
<gene>
    <name evidence="16" type="ORF">AWZ03_010670</name>
</gene>
<evidence type="ECO:0000256" key="3">
    <source>
        <dbReference type="ARBA" id="ARBA00022490"/>
    </source>
</evidence>
<dbReference type="PROSITE" id="PS50157">
    <property type="entry name" value="ZINC_FINGER_C2H2_2"/>
    <property type="match status" value="1"/>
</dbReference>
<accession>A0A484B2Q9</accession>
<dbReference type="Pfam" id="PF12171">
    <property type="entry name" value="zf-C2H2_jaz"/>
    <property type="match status" value="1"/>
</dbReference>
<dbReference type="STRING" id="7232.A0A484B2Q9"/>
<dbReference type="Gene3D" id="3.30.160.60">
    <property type="entry name" value="Classic Zinc Finger"/>
    <property type="match status" value="1"/>
</dbReference>
<sequence length="165" mass="19458">MGMVQKRKKMHYGDTHLQRRWRVRNRRRDLDQIDDDMRNRSGELINQSVDLDKPGFAQFYCVHCAKYFIDDRSMQAHFRTKVHKRRLKALETEPYSIEESERAAGRGSFKQPKKRVIETQPSKEEAKAGKRIKIEEKTEDSSAMEEDAPTTSAKKTRKRAKKTET</sequence>
<dbReference type="InterPro" id="IPR036236">
    <property type="entry name" value="Znf_C2H2_sf"/>
</dbReference>
<dbReference type="PANTHER" id="PTHR46095">
    <property type="entry name" value="ZINC FINGER PROTEIN 593"/>
    <property type="match status" value="1"/>
</dbReference>
<keyword evidence="3" id="KW-0963">Cytoplasm</keyword>
<evidence type="ECO:0000256" key="9">
    <source>
        <dbReference type="ARBA" id="ARBA00038064"/>
    </source>
</evidence>
<evidence type="ECO:0000256" key="11">
    <source>
        <dbReference type="ARBA" id="ARBA00065398"/>
    </source>
</evidence>
<evidence type="ECO:0000313" key="16">
    <source>
        <dbReference type="EMBL" id="TDG42919.1"/>
    </source>
</evidence>
<keyword evidence="5" id="KW-0479">Metal-binding</keyword>
<dbReference type="SMART" id="SM00451">
    <property type="entry name" value="ZnF_U1"/>
    <property type="match status" value="1"/>
</dbReference>
<name>A0A484B2Q9_DRONA</name>
<keyword evidence="6 13" id="KW-0863">Zinc-finger</keyword>
<dbReference type="SUPFAM" id="SSF57667">
    <property type="entry name" value="beta-beta-alpha zinc fingers"/>
    <property type="match status" value="1"/>
</dbReference>
<evidence type="ECO:0000256" key="1">
    <source>
        <dbReference type="ARBA" id="ARBA00004123"/>
    </source>
</evidence>
<evidence type="ECO:0000256" key="10">
    <source>
        <dbReference type="ARBA" id="ARBA00057732"/>
    </source>
</evidence>
<dbReference type="KEGG" id="dnv:108657030"/>
<dbReference type="FunFam" id="3.30.160.60:FF:000299">
    <property type="entry name" value="Zinc finger protein 593"/>
    <property type="match status" value="1"/>
</dbReference>
<dbReference type="AlphaFoldDB" id="A0A484B2Q9"/>
<comment type="function">
    <text evidence="10">Involved in pre-60S ribosomal particles maturation by promoting the nuclear export of the 60S ribosome.</text>
</comment>
<organism evidence="16 17">
    <name type="scientific">Drosophila navojoa</name>
    <name type="common">Fruit fly</name>
    <dbReference type="NCBI Taxonomy" id="7232"/>
    <lineage>
        <taxon>Eukaryota</taxon>
        <taxon>Metazoa</taxon>
        <taxon>Ecdysozoa</taxon>
        <taxon>Arthropoda</taxon>
        <taxon>Hexapoda</taxon>
        <taxon>Insecta</taxon>
        <taxon>Pterygota</taxon>
        <taxon>Neoptera</taxon>
        <taxon>Endopterygota</taxon>
        <taxon>Diptera</taxon>
        <taxon>Brachycera</taxon>
        <taxon>Muscomorpha</taxon>
        <taxon>Ephydroidea</taxon>
        <taxon>Drosophilidae</taxon>
        <taxon>Drosophila</taxon>
    </lineage>
</organism>
<evidence type="ECO:0000256" key="14">
    <source>
        <dbReference type="SAM" id="MobiDB-lite"/>
    </source>
</evidence>